<evidence type="ECO:0000259" key="3">
    <source>
        <dbReference type="Pfam" id="PF05683"/>
    </source>
</evidence>
<protein>
    <submittedName>
        <fullName evidence="4">Hydro-lyase, Fe-S type, tartrate/fumarate subfamily, beta subunit</fullName>
    </submittedName>
</protein>
<gene>
    <name evidence="4" type="ordered locus">Theam_0730</name>
</gene>
<sequence>MSAIKIETPISDSTIEKLKAGDFVLISGVIYTARDAAHKRMVEALERGEPLPFDLEGQVIYYAGPAPAKPGRPIGSVGPTTSYRMDPYAPKLLEAGLKGMIGKGSRSKEVIEAIKKYKGVYFGAVGGAAAYLARCVKSAEVIAYEDLGPEAVRRLVVEDFPAFVVNDIYGNDLYTMGRCEYELIEDPELKKC</sequence>
<dbReference type="PANTHER" id="PTHR43351">
    <property type="entry name" value="L(+)-TARTRATE DEHYDRATASE SUBUNIT BETA"/>
    <property type="match status" value="1"/>
</dbReference>
<dbReference type="NCBIfam" id="TIGR00723">
    <property type="entry name" value="ttdB_fumA_fumB"/>
    <property type="match status" value="1"/>
</dbReference>
<evidence type="ECO:0000256" key="2">
    <source>
        <dbReference type="ARBA" id="ARBA00023239"/>
    </source>
</evidence>
<accession>E8T6B3</accession>
<dbReference type="SUPFAM" id="SSF117457">
    <property type="entry name" value="FumA C-terminal domain-like"/>
    <property type="match status" value="1"/>
</dbReference>
<reference evidence="4" key="1">
    <citation type="submission" date="2011-01" db="EMBL/GenBank/DDBJ databases">
        <title>Complete sequence of chromosome of Thermovibrio ammonificans HB-1.</title>
        <authorList>
            <consortium name="US DOE Joint Genome Institute"/>
            <person name="Lucas S."/>
            <person name="Copeland A."/>
            <person name="Lapidus A."/>
            <person name="Cheng J.-F."/>
            <person name="Goodwin L."/>
            <person name="Pitluck S."/>
            <person name="Davenport K."/>
            <person name="Detter J.C."/>
            <person name="Han C."/>
            <person name="Tapia R."/>
            <person name="Land M."/>
            <person name="Hauser L."/>
            <person name="Kyrpides N."/>
            <person name="Ivanova N."/>
            <person name="Ovchinnikova G."/>
            <person name="Vetriani C."/>
            <person name="Woyke T."/>
        </authorList>
    </citation>
    <scope>NUCLEOTIDE SEQUENCE [LARGE SCALE GENOMIC DNA]</scope>
    <source>
        <strain evidence="4">HB-1</strain>
    </source>
</reference>
<proteinExistence type="inferred from homology"/>
<evidence type="ECO:0000256" key="1">
    <source>
        <dbReference type="ARBA" id="ARBA00008876"/>
    </source>
</evidence>
<dbReference type="RefSeq" id="WP_013537483.1">
    <property type="nucleotide sequence ID" value="NC_014926.1"/>
</dbReference>
<dbReference type="HOGENOM" id="CLU_098588_2_0_0"/>
<dbReference type="AlphaFoldDB" id="E8T6B3"/>
<dbReference type="InterPro" id="IPR004647">
    <property type="entry name" value="Fe-S_hydro-lyase_TtdB-typ_cat"/>
</dbReference>
<dbReference type="KEGG" id="tam:Theam_0730"/>
<dbReference type="eggNOG" id="COG1838">
    <property type="taxonomic scope" value="Bacteria"/>
</dbReference>
<evidence type="ECO:0000313" key="4">
    <source>
        <dbReference type="EMBL" id="ADU96697.1"/>
    </source>
</evidence>
<dbReference type="Gene3D" id="3.20.130.10">
    <property type="entry name" value="Fe-S hydro-lyase, tartrate dehydratase beta-type, catalytic domain"/>
    <property type="match status" value="1"/>
</dbReference>
<comment type="similarity">
    <text evidence="1">Belongs to the class-I fumarase family.</text>
</comment>
<dbReference type="GO" id="GO:0016836">
    <property type="term" value="F:hydro-lyase activity"/>
    <property type="evidence" value="ECO:0007669"/>
    <property type="project" value="InterPro"/>
</dbReference>
<dbReference type="InterPro" id="IPR036660">
    <property type="entry name" value="Fe-S_hydroAse_TtdB_cat_sf"/>
</dbReference>
<dbReference type="Pfam" id="PF05683">
    <property type="entry name" value="Fumerase_C"/>
    <property type="match status" value="1"/>
</dbReference>
<dbReference type="Proteomes" id="UP000006362">
    <property type="component" value="Chromosome"/>
</dbReference>
<name>E8T6B3_THEA1</name>
<feature type="domain" description="Fe-S hydro-lyase tartrate dehydratase beta-type catalytic" evidence="3">
    <location>
        <begin position="3"/>
        <end position="175"/>
    </location>
</feature>
<organism evidence="4 5">
    <name type="scientific">Thermovibrio ammonificans (strain DSM 15698 / JCM 12110 / HB-1)</name>
    <dbReference type="NCBI Taxonomy" id="648996"/>
    <lineage>
        <taxon>Bacteria</taxon>
        <taxon>Pseudomonadati</taxon>
        <taxon>Aquificota</taxon>
        <taxon>Aquificia</taxon>
        <taxon>Desulfurobacteriales</taxon>
        <taxon>Desulfurobacteriaceae</taxon>
        <taxon>Thermovibrio</taxon>
    </lineage>
</organism>
<dbReference type="OrthoDB" id="9798978at2"/>
<evidence type="ECO:0000313" key="5">
    <source>
        <dbReference type="Proteomes" id="UP000006362"/>
    </source>
</evidence>
<dbReference type="NCBIfam" id="NF005310">
    <property type="entry name" value="PRK06842.1"/>
    <property type="match status" value="1"/>
</dbReference>
<keyword evidence="5" id="KW-1185">Reference proteome</keyword>
<dbReference type="EMBL" id="CP002444">
    <property type="protein sequence ID" value="ADU96697.1"/>
    <property type="molecule type" value="Genomic_DNA"/>
</dbReference>
<dbReference type="STRING" id="648996.Theam_0730"/>
<keyword evidence="2" id="KW-0456">Lyase</keyword>
<dbReference type="PANTHER" id="PTHR43351:SF2">
    <property type="entry name" value="L(+)-TARTRATE DEHYDRATASE SUBUNIT BETA-RELATED"/>
    <property type="match status" value="1"/>
</dbReference>